<organism evidence="2 3">
    <name type="scientific">Pseudomonas viridiflava</name>
    <name type="common">Phytomonas viridiflava</name>
    <dbReference type="NCBI Taxonomy" id="33069"/>
    <lineage>
        <taxon>Bacteria</taxon>
        <taxon>Pseudomonadati</taxon>
        <taxon>Pseudomonadota</taxon>
        <taxon>Gammaproteobacteria</taxon>
        <taxon>Pseudomonadales</taxon>
        <taxon>Pseudomonadaceae</taxon>
        <taxon>Pseudomonas</taxon>
    </lineage>
</organism>
<name>A0A1Y6JP82_PSEVI</name>
<dbReference type="KEGG" id="pvd:CFBP1590__3055"/>
<evidence type="ECO:0000313" key="3">
    <source>
        <dbReference type="Proteomes" id="UP000196842"/>
    </source>
</evidence>
<gene>
    <name evidence="2" type="ORF">CFBP1590__3055</name>
</gene>
<accession>A0A1Y6JP82</accession>
<sequence length="93" mass="9938">MPGSMRGTKEPIAGVFVLLLLAAGSWAAQEPFPHFGSDITPDSQVNEKVRTQPVQSRQPPPDDLRRFSDAGSTPDYFHAVASARCSPSSAAKV</sequence>
<proteinExistence type="predicted"/>
<evidence type="ECO:0000256" key="1">
    <source>
        <dbReference type="SAM" id="MobiDB-lite"/>
    </source>
</evidence>
<protein>
    <submittedName>
        <fullName evidence="2">Conserved hypothetical membrane protein</fullName>
    </submittedName>
</protein>
<dbReference type="EMBL" id="LT855380">
    <property type="protein sequence ID" value="SMS10642.1"/>
    <property type="molecule type" value="Genomic_DNA"/>
</dbReference>
<dbReference type="Proteomes" id="UP000196842">
    <property type="component" value="Chromosome I"/>
</dbReference>
<dbReference type="AlphaFoldDB" id="A0A1Y6JP82"/>
<evidence type="ECO:0000313" key="2">
    <source>
        <dbReference type="EMBL" id="SMS10642.1"/>
    </source>
</evidence>
<feature type="region of interest" description="Disordered" evidence="1">
    <location>
        <begin position="32"/>
        <end position="71"/>
    </location>
</feature>
<reference evidence="2 3" key="1">
    <citation type="submission" date="2017-05" db="EMBL/GenBank/DDBJ databases">
        <authorList>
            <person name="Song R."/>
            <person name="Chenine A.L."/>
            <person name="Ruprecht R.M."/>
        </authorList>
    </citation>
    <scope>NUCLEOTIDE SEQUENCE [LARGE SCALE GENOMIC DNA]</scope>
    <source>
        <strain evidence="2 3">CFBP 1590</strain>
    </source>
</reference>